<feature type="domain" description="Desmoplakin SH3" evidence="7">
    <location>
        <begin position="385"/>
        <end position="448"/>
    </location>
</feature>
<proteinExistence type="inferred from homology"/>
<dbReference type="Gene3D" id="1.20.58.60">
    <property type="match status" value="4"/>
</dbReference>
<dbReference type="InterPro" id="IPR058847">
    <property type="entry name" value="Plectin_PPL"/>
</dbReference>
<accession>A0AAD5FN17</accession>
<comment type="subcellular location">
    <subcellularLocation>
        <location evidence="1">Cell junction</location>
        <location evidence="1">Desmosome</location>
    </subcellularLocation>
</comment>
<evidence type="ECO:0000256" key="4">
    <source>
        <dbReference type="ARBA" id="ARBA00022737"/>
    </source>
</evidence>
<dbReference type="InterPro" id="IPR041615">
    <property type="entry name" value="Desmoplakin_SH3"/>
</dbReference>
<evidence type="ECO:0000256" key="2">
    <source>
        <dbReference type="ARBA" id="ARBA00009109"/>
    </source>
</evidence>
<dbReference type="GO" id="GO:0005882">
    <property type="term" value="C:intermediate filament"/>
    <property type="evidence" value="ECO:0007669"/>
    <property type="project" value="TreeGrafter"/>
</dbReference>
<keyword evidence="11" id="KW-1185">Reference proteome</keyword>
<dbReference type="InterPro" id="IPR043197">
    <property type="entry name" value="Plakin"/>
</dbReference>
<organism evidence="10 11">
    <name type="scientific">Silurus asotus</name>
    <name type="common">Amur catfish</name>
    <name type="synonym">Parasilurus asotus</name>
    <dbReference type="NCBI Taxonomy" id="30991"/>
    <lineage>
        <taxon>Eukaryota</taxon>
        <taxon>Metazoa</taxon>
        <taxon>Chordata</taxon>
        <taxon>Craniata</taxon>
        <taxon>Vertebrata</taxon>
        <taxon>Euteleostomi</taxon>
        <taxon>Actinopterygii</taxon>
        <taxon>Neopterygii</taxon>
        <taxon>Teleostei</taxon>
        <taxon>Ostariophysi</taxon>
        <taxon>Siluriformes</taxon>
        <taxon>Siluridae</taxon>
        <taxon>Silurus</taxon>
    </lineage>
</organism>
<dbReference type="GO" id="GO:0030057">
    <property type="term" value="C:desmosome"/>
    <property type="evidence" value="ECO:0007669"/>
    <property type="project" value="UniProtKB-SubCell"/>
</dbReference>
<comment type="caution">
    <text evidence="10">The sequence shown here is derived from an EMBL/GenBank/DDBJ whole genome shotgun (WGS) entry which is preliminary data.</text>
</comment>
<keyword evidence="4" id="KW-0677">Repeat</keyword>
<comment type="similarity">
    <text evidence="2">Belongs to the plakin or cytolinker family.</text>
</comment>
<feature type="coiled-coil region" evidence="6">
    <location>
        <begin position="1447"/>
        <end position="1481"/>
    </location>
</feature>
<sequence length="2003" mass="233268">MVPTVKHGKEDDDLVMWWCFAGHPVGDLFKTVGTIIKHGDHSIIPQHPILCDLHLVGSSFDSENGRRGLALTRQIETADNLAEAETLLKQLFMDVDKVKKLMHPQAAEIEYDVSQMHDRWSKNCKRYRDLYKQGQELDLSPQFNWTQLISFKRKQIQNEEYGPNLSDLEKQIASHNILHEELEAFRSQLDSEDLNQYMSLMEDSLKRKNNLSSLYDYILRCNKEVSYFTEQQDRIRKNDWSDLIRDSAGLRSDSERLKSNGILTHENEVTKLKKEAESLVDANHPGSNVIKKHNTEVQKEWKRFLNLYACQETHLDNVEVYKKFQLDAETVSESLKRINSTMEPSLLSNMSNSQILIQLEGEERAVQRNERRLVELRDMCTKVPPLPLRRAQYGKHPVVALCDWKTDKASVTRGEKYTLVSCPRDEWWEVKNNFGETNLMPGVCFIIPPPDTEAIERVDSLERDFAGLKRRRTSLQASVRTPSVEVVKVVRRVSVSSTPEDSRPGAASNRLDRLIADLLQLEKEVLGRLRAPLSRADHSGDLVARIRDHERAVTTLRQLEAEKALIQKELEPLLSSKSLGSNVVSYHPKLSTATNKIEDLNALTELYGKKANAVKSLENQIKYVGMGLFELEEQLARDTVIFDKPGAIQDHVLMLGEIKNDVAAKQEDIQKLNNDLELTEQLCGHLQKSFHEYCPDIYRQETEVRNLRNRYANISHQLRQRLVLMLEVKNNYQSFNSTLRSLNLFLNDLPSNKILPEDTVTQIAAKQNSQKWVVEELKRKSDDISRVTSLSHELQTTLKEYEAITYRYRNTVVNDETDMKKWHSLTFSEAIQNKERSIVKRYYELLAENIQLFDQMRLAQNMINKNEVIVSRVVMYEQREMEEVEGLKKELADEISRRIHADNELDSFRMRLLSLKSRRGVERVEEKETVHYYRNPKLEADLVVMKKSINDEISKHSVTQTEMEIIQKKIKTVEHDFSNIKPKLLTKVMTEYSRDPQLEKEIVHIREEMRRIREEIRIHESEIVQRSTEITFLERKAPVIKERVVKKEVIKVEKDPEMLKAVISFREEISDLDFRSKSLSEEIFHLRSQINKLEMLIPTIQPKIVIKETKKVEQDANLIKELKTLHTSLEEIVTEISILQKEISTLHVQYSHVETVKQRIEFKEIINESYRIDPDTEAEIRRLRKEIQEWVAKRTEIENKLTVVMVDLKTMRSQKPRVEVKESVKEIIKEEKSPEIIHEITRMKELLTRLRANYQSILEKQTILYKQRDELKMEKSKIEVQVVTREYIKYENDPLLEKEAEHLRKELNEELRICRIVEDNLYDLRQKYVMLEKQKVEEKITYQEVVRLQKDPSQIIEHERLKKKLDEEMRMRLELEAEVKRWRAIVLEKEKSVTQTDVRQKKVLVETELRQIRSRIFEFEKAPPPEEKVIIEEVFKVERDAKMDQQINNLRIETEQENARVLAMERDIRNLKIKVESLTKEKSVEKTIYKEVIRFEKDPNVEIENDRLRAQLSQIRSARRNLEDEIQRINIKVTRIQTSVTNFSKEETTLISTRDTLLKEKEELLREFKRLESERQEVSVTFQQHTKIQSERTQLYKQRMLKLESDIKTLEKEILSEKEKLNQREITIIELREAVKKEDNSEVHTRETTKSTKITILDSETGKDMSPYDAYMQGLIDRSQYIHLQTLECSWEEMISSGPNGETIILQDRKSGKKYSIKEAMMEGRLTQYDLQQYKDGKMPISEFALKVAGEKQITSVTSTSSVNTYSTSLTRKSSLSTSTSNLSIVGNIDENFPISGIYDNTTKSRMSVRSATTRKLIDPDTALKLLEAQAATGGIVDISKKERHSVHKAAERGLIEPNLLPKLISAQKAFTGVEDPLTKERLSAGEAALKGWIPSENARRYLEAQLLTGGLVDPKRAGRVSLQNAINANLIDQKMAREIEDDDKMLKDLINPITKTKMTYKELMALCNKDPSTGLLLLPVASNDLTDSYSYSSYQVSSSRIH</sequence>
<feature type="coiled-coil region" evidence="6">
    <location>
        <begin position="655"/>
        <end position="689"/>
    </location>
</feature>
<dbReference type="GO" id="GO:0005198">
    <property type="term" value="F:structural molecule activity"/>
    <property type="evidence" value="ECO:0007669"/>
    <property type="project" value="TreeGrafter"/>
</dbReference>
<protein>
    <submittedName>
        <fullName evidence="10">Envoplakin</fullName>
    </submittedName>
</protein>
<evidence type="ECO:0000313" key="11">
    <source>
        <dbReference type="Proteomes" id="UP001205998"/>
    </source>
</evidence>
<dbReference type="Gene3D" id="2.30.30.40">
    <property type="entry name" value="SH3 Domains"/>
    <property type="match status" value="1"/>
</dbReference>
<dbReference type="GO" id="GO:0045296">
    <property type="term" value="F:cadherin binding"/>
    <property type="evidence" value="ECO:0007669"/>
    <property type="project" value="TreeGrafter"/>
</dbReference>
<dbReference type="Pfam" id="PF17902">
    <property type="entry name" value="SH3_10"/>
    <property type="match status" value="1"/>
</dbReference>
<dbReference type="Proteomes" id="UP001205998">
    <property type="component" value="Unassembled WGS sequence"/>
</dbReference>
<evidence type="ECO:0000259" key="7">
    <source>
        <dbReference type="Pfam" id="PF17902"/>
    </source>
</evidence>
<dbReference type="InterPro" id="IPR001101">
    <property type="entry name" value="Plectin_repeat"/>
</dbReference>
<dbReference type="Pfam" id="PF00681">
    <property type="entry name" value="Plectin"/>
    <property type="match status" value="2"/>
</dbReference>
<evidence type="ECO:0000259" key="8">
    <source>
        <dbReference type="Pfam" id="PF23160"/>
    </source>
</evidence>
<dbReference type="InterPro" id="IPR055419">
    <property type="entry name" value="Spectrin_PEPL/EVPL"/>
</dbReference>
<dbReference type="PANTHER" id="PTHR23169">
    <property type="entry name" value="ENVOPLAKIN"/>
    <property type="match status" value="1"/>
</dbReference>
<feature type="domain" description="Periplakin-like plectin repeat" evidence="9">
    <location>
        <begin position="1174"/>
        <end position="1335"/>
    </location>
</feature>
<dbReference type="Gene3D" id="3.30.160.780">
    <property type="match status" value="1"/>
</dbReference>
<dbReference type="GO" id="GO:0016020">
    <property type="term" value="C:membrane"/>
    <property type="evidence" value="ECO:0007669"/>
    <property type="project" value="TreeGrafter"/>
</dbReference>
<evidence type="ECO:0000259" key="9">
    <source>
        <dbReference type="Pfam" id="PF26346"/>
    </source>
</evidence>
<dbReference type="GO" id="GO:0042060">
    <property type="term" value="P:wound healing"/>
    <property type="evidence" value="ECO:0007669"/>
    <property type="project" value="TreeGrafter"/>
</dbReference>
<reference evidence="10" key="1">
    <citation type="submission" date="2018-07" db="EMBL/GenBank/DDBJ databases">
        <title>Comparative genomics of catfishes provides insights into carnivory and benthic adaptation.</title>
        <authorList>
            <person name="Zhang Y."/>
            <person name="Wang D."/>
            <person name="Peng Z."/>
            <person name="Zheng S."/>
            <person name="Shao F."/>
            <person name="Tao W."/>
        </authorList>
    </citation>
    <scope>NUCLEOTIDE SEQUENCE</scope>
    <source>
        <strain evidence="10">Chongqing</strain>
    </source>
</reference>
<dbReference type="Pfam" id="PF23160">
    <property type="entry name" value="Spectrin_1st_PEPL"/>
    <property type="match status" value="1"/>
</dbReference>
<dbReference type="PANTHER" id="PTHR23169:SF7">
    <property type="entry name" value="ENVOPLAKIN"/>
    <property type="match status" value="1"/>
</dbReference>
<dbReference type="InterPro" id="IPR035915">
    <property type="entry name" value="Plakin_repeat_sf"/>
</dbReference>
<dbReference type="GO" id="GO:0005737">
    <property type="term" value="C:cytoplasm"/>
    <property type="evidence" value="ECO:0007669"/>
    <property type="project" value="TreeGrafter"/>
</dbReference>
<evidence type="ECO:0000256" key="5">
    <source>
        <dbReference type="ARBA" id="ARBA00023054"/>
    </source>
</evidence>
<gene>
    <name evidence="10" type="ORF">C0J50_18791</name>
</gene>
<evidence type="ECO:0000313" key="10">
    <source>
        <dbReference type="EMBL" id="KAI5621734.1"/>
    </source>
</evidence>
<name>A0AAD5FN17_SILAS</name>
<feature type="coiled-coil region" evidence="6">
    <location>
        <begin position="1505"/>
        <end position="1627"/>
    </location>
</feature>
<dbReference type="GO" id="GO:0045104">
    <property type="term" value="P:intermediate filament cytoskeleton organization"/>
    <property type="evidence" value="ECO:0007669"/>
    <property type="project" value="InterPro"/>
</dbReference>
<dbReference type="SUPFAM" id="SSF46966">
    <property type="entry name" value="Spectrin repeat"/>
    <property type="match status" value="2"/>
</dbReference>
<dbReference type="Pfam" id="PF26346">
    <property type="entry name" value="Plectin_PPL"/>
    <property type="match status" value="3"/>
</dbReference>
<evidence type="ECO:0000256" key="6">
    <source>
        <dbReference type="SAM" id="Coils"/>
    </source>
</evidence>
<evidence type="ECO:0000256" key="1">
    <source>
        <dbReference type="ARBA" id="ARBA00004568"/>
    </source>
</evidence>
<dbReference type="Gene3D" id="3.90.1290.10">
    <property type="entry name" value="Plakin repeat"/>
    <property type="match status" value="1"/>
</dbReference>
<keyword evidence="3" id="KW-0597">Phosphoprotein</keyword>
<dbReference type="FunFam" id="3.90.1290.10:FF:000002">
    <property type="entry name" value="Plectin a"/>
    <property type="match status" value="1"/>
</dbReference>
<keyword evidence="5 6" id="KW-0175">Coiled coil</keyword>
<feature type="domain" description="Periplakin-like plectin repeat" evidence="9">
    <location>
        <begin position="936"/>
        <end position="1099"/>
    </location>
</feature>
<dbReference type="SMART" id="SM00250">
    <property type="entry name" value="PLEC"/>
    <property type="match status" value="6"/>
</dbReference>
<feature type="domain" description="Periplakin/Envoplakin N-terminal" evidence="8">
    <location>
        <begin position="61"/>
        <end position="132"/>
    </location>
</feature>
<evidence type="ECO:0000256" key="3">
    <source>
        <dbReference type="ARBA" id="ARBA00022553"/>
    </source>
</evidence>
<feature type="domain" description="Periplakin-like plectin repeat" evidence="9">
    <location>
        <begin position="1397"/>
        <end position="1536"/>
    </location>
</feature>
<dbReference type="EMBL" id="MU551630">
    <property type="protein sequence ID" value="KAI5621734.1"/>
    <property type="molecule type" value="Genomic_DNA"/>
</dbReference>
<dbReference type="SUPFAM" id="SSF75399">
    <property type="entry name" value="Plakin repeat"/>
    <property type="match status" value="2"/>
</dbReference>